<keyword evidence="1" id="KW-0472">Membrane</keyword>
<evidence type="ECO:0000256" key="1">
    <source>
        <dbReference type="SAM" id="Phobius"/>
    </source>
</evidence>
<feature type="transmembrane region" description="Helical" evidence="1">
    <location>
        <begin position="51"/>
        <end position="70"/>
    </location>
</feature>
<evidence type="ECO:0000313" key="2">
    <source>
        <dbReference type="EMBL" id="PAV13972.1"/>
    </source>
</evidence>
<gene>
    <name evidence="2" type="ORF">ASJ81_15755</name>
</gene>
<name>A0A2A2HX47_9EURY</name>
<protein>
    <submittedName>
        <fullName evidence="2">Uncharacterized protein</fullName>
    </submittedName>
</protein>
<evidence type="ECO:0000313" key="3">
    <source>
        <dbReference type="Proteomes" id="UP000218164"/>
    </source>
</evidence>
<keyword evidence="3" id="KW-1185">Reference proteome</keyword>
<dbReference type="AlphaFoldDB" id="A0A2A2HX47"/>
<dbReference type="EMBL" id="LMVP01000040">
    <property type="protein sequence ID" value="PAV13972.1"/>
    <property type="molecule type" value="Genomic_DNA"/>
</dbReference>
<reference evidence="2 3" key="1">
    <citation type="journal article" date="2017" name="BMC Genomics">
        <title>Genomic analysis of methanogenic archaea reveals a shift towards energy conservation.</title>
        <authorList>
            <person name="Gilmore S.P."/>
            <person name="Henske J.K."/>
            <person name="Sexton J.A."/>
            <person name="Solomon K.V."/>
            <person name="Seppala S."/>
            <person name="Yoo J.I."/>
            <person name="Huyett L.M."/>
            <person name="Pressman A."/>
            <person name="Cogan J.Z."/>
            <person name="Kivenson V."/>
            <person name="Peng X."/>
            <person name="Tan Y."/>
            <person name="Valentine D.L."/>
            <person name="O'Malley M.A."/>
        </authorList>
    </citation>
    <scope>NUCLEOTIDE SEQUENCE [LARGE SCALE GENOMIC DNA]</scope>
    <source>
        <strain evidence="2 3">MC-15</strain>
    </source>
</reference>
<accession>A0A2A2HX47</accession>
<proteinExistence type="predicted"/>
<sequence>MHWKVLKDRNVIKTKSGLPNLNKEIYEELQKSNWRELREPESQMGKYSYRYHLIINLLIEQLIMGTLMLISKGCWLSNNCLF</sequence>
<keyword evidence="1" id="KW-0812">Transmembrane</keyword>
<dbReference type="Proteomes" id="UP000218164">
    <property type="component" value="Unassembled WGS sequence"/>
</dbReference>
<organism evidence="2 3">
    <name type="scientific">Methanosarcina spelaei</name>
    <dbReference type="NCBI Taxonomy" id="1036679"/>
    <lineage>
        <taxon>Archaea</taxon>
        <taxon>Methanobacteriati</taxon>
        <taxon>Methanobacteriota</taxon>
        <taxon>Stenosarchaea group</taxon>
        <taxon>Methanomicrobia</taxon>
        <taxon>Methanosarcinales</taxon>
        <taxon>Methanosarcinaceae</taxon>
        <taxon>Methanosarcina</taxon>
    </lineage>
</organism>
<keyword evidence="1" id="KW-1133">Transmembrane helix</keyword>
<comment type="caution">
    <text evidence="2">The sequence shown here is derived from an EMBL/GenBank/DDBJ whole genome shotgun (WGS) entry which is preliminary data.</text>
</comment>